<feature type="transmembrane region" description="Helical" evidence="6">
    <location>
        <begin position="783"/>
        <end position="808"/>
    </location>
</feature>
<evidence type="ECO:0000313" key="9">
    <source>
        <dbReference type="EMBL" id="OLL25071.1"/>
    </source>
</evidence>
<keyword evidence="10" id="KW-1185">Reference proteome</keyword>
<dbReference type="Proteomes" id="UP000186594">
    <property type="component" value="Unassembled WGS sequence"/>
</dbReference>
<dbReference type="Pfam" id="PF15613">
    <property type="entry name" value="WSD"/>
    <property type="match status" value="1"/>
</dbReference>
<dbReference type="GO" id="GO:0000785">
    <property type="term" value="C:chromatin"/>
    <property type="evidence" value="ECO:0007669"/>
    <property type="project" value="UniProtKB-ARBA"/>
</dbReference>
<comment type="caution">
    <text evidence="9">The sequence shown here is derived from an EMBL/GenBank/DDBJ whole genome shotgun (WGS) entry which is preliminary data.</text>
</comment>
<dbReference type="GO" id="GO:0000781">
    <property type="term" value="C:chromosome, telomeric region"/>
    <property type="evidence" value="ECO:0007669"/>
    <property type="project" value="GOC"/>
</dbReference>
<feature type="non-terminal residue" evidence="9">
    <location>
        <position position="1"/>
    </location>
</feature>
<dbReference type="EMBL" id="LXFE01000509">
    <property type="protein sequence ID" value="OLL25071.1"/>
    <property type="molecule type" value="Genomic_DNA"/>
</dbReference>
<reference evidence="9 10" key="1">
    <citation type="submission" date="2016-04" db="EMBL/GenBank/DDBJ databases">
        <title>Evolutionary innovation and constraint leading to complex multicellularity in the Ascomycota.</title>
        <authorList>
            <person name="Cisse O."/>
            <person name="Nguyen A."/>
            <person name="Hewitt D.A."/>
            <person name="Jedd G."/>
            <person name="Stajich J.E."/>
        </authorList>
    </citation>
    <scope>NUCLEOTIDE SEQUENCE [LARGE SCALE GENOMIC DNA]</scope>
    <source>
        <strain evidence="9 10">DAH-3</strain>
    </source>
</reference>
<dbReference type="PANTHER" id="PTHR32075:SF6">
    <property type="entry name" value="ISWI CHROMATIN-REMODELING COMPLEX SUBUNIT YPL216W-RELATED"/>
    <property type="match status" value="1"/>
</dbReference>
<evidence type="ECO:0000256" key="1">
    <source>
        <dbReference type="ARBA" id="ARBA00004123"/>
    </source>
</evidence>
<feature type="region of interest" description="Disordered" evidence="5">
    <location>
        <begin position="688"/>
        <end position="707"/>
    </location>
</feature>
<keyword evidence="6" id="KW-0812">Transmembrane</keyword>
<evidence type="ECO:0000256" key="4">
    <source>
        <dbReference type="SAM" id="Coils"/>
    </source>
</evidence>
<name>A0A1U7LRC7_NEOID</name>
<keyword evidence="2 3" id="KW-0539">Nucleus</keyword>
<dbReference type="InterPro" id="IPR028941">
    <property type="entry name" value="WHIM2_dom"/>
</dbReference>
<protein>
    <submittedName>
        <fullName evidence="9">Very-long-chain 3-oxoacyl-CoA reductase</fullName>
    </submittedName>
</protein>
<evidence type="ECO:0000256" key="2">
    <source>
        <dbReference type="ARBA" id="ARBA00023242"/>
    </source>
</evidence>
<keyword evidence="6" id="KW-1133">Transmembrane helix</keyword>
<evidence type="ECO:0000259" key="7">
    <source>
        <dbReference type="PROSITE" id="PS50827"/>
    </source>
</evidence>
<accession>A0A1U7LRC7</accession>
<feature type="domain" description="DDT" evidence="7">
    <location>
        <begin position="230"/>
        <end position="295"/>
    </location>
</feature>
<dbReference type="PROSITE" id="PS51136">
    <property type="entry name" value="WAC"/>
    <property type="match status" value="1"/>
</dbReference>
<evidence type="ECO:0000259" key="8">
    <source>
        <dbReference type="PROSITE" id="PS51136"/>
    </source>
</evidence>
<dbReference type="STRING" id="1198029.A0A1U7LRC7"/>
<dbReference type="InterPro" id="IPR013136">
    <property type="entry name" value="WSTF_Acf1_Cbp146"/>
</dbReference>
<keyword evidence="4" id="KW-0175">Coiled coil</keyword>
<evidence type="ECO:0000256" key="5">
    <source>
        <dbReference type="SAM" id="MobiDB-lite"/>
    </source>
</evidence>
<feature type="coiled-coil region" evidence="4">
    <location>
        <begin position="524"/>
        <end position="551"/>
    </location>
</feature>
<dbReference type="PANTHER" id="PTHR32075">
    <property type="entry name" value="ISWI CHROMATIN-REMODELING COMPLEX SUBUNIT YPL216W-RELATED"/>
    <property type="match status" value="1"/>
</dbReference>
<dbReference type="InterPro" id="IPR018501">
    <property type="entry name" value="DDT_dom"/>
</dbReference>
<dbReference type="GO" id="GO:0031509">
    <property type="term" value="P:subtelomeric heterochromatin formation"/>
    <property type="evidence" value="ECO:0007669"/>
    <property type="project" value="TreeGrafter"/>
</dbReference>
<dbReference type="InterPro" id="IPR002347">
    <property type="entry name" value="SDR_fam"/>
</dbReference>
<dbReference type="SUPFAM" id="SSF51735">
    <property type="entry name" value="NAD(P)-binding Rossmann-fold domains"/>
    <property type="match status" value="1"/>
</dbReference>
<proteinExistence type="predicted"/>
<dbReference type="OrthoDB" id="47007at2759"/>
<dbReference type="GO" id="GO:0005634">
    <property type="term" value="C:nucleus"/>
    <property type="evidence" value="ECO:0007669"/>
    <property type="project" value="UniProtKB-SubCell"/>
</dbReference>
<evidence type="ECO:0000313" key="10">
    <source>
        <dbReference type="Proteomes" id="UP000186594"/>
    </source>
</evidence>
<organism evidence="9 10">
    <name type="scientific">Neolecta irregularis (strain DAH-3)</name>
    <dbReference type="NCBI Taxonomy" id="1198029"/>
    <lineage>
        <taxon>Eukaryota</taxon>
        <taxon>Fungi</taxon>
        <taxon>Dikarya</taxon>
        <taxon>Ascomycota</taxon>
        <taxon>Taphrinomycotina</taxon>
        <taxon>Neolectales</taxon>
        <taxon>Neolectaceae</taxon>
        <taxon>Neolecta</taxon>
    </lineage>
</organism>
<dbReference type="AlphaFoldDB" id="A0A1U7LRC7"/>
<evidence type="ECO:0000256" key="6">
    <source>
        <dbReference type="SAM" id="Phobius"/>
    </source>
</evidence>
<dbReference type="Pfam" id="PF00106">
    <property type="entry name" value="adh_short"/>
    <property type="match status" value="1"/>
</dbReference>
<dbReference type="InterPro" id="IPR036291">
    <property type="entry name" value="NAD(P)-bd_dom_sf"/>
</dbReference>
<dbReference type="Pfam" id="PF02791">
    <property type="entry name" value="DDT"/>
    <property type="match status" value="1"/>
</dbReference>
<sequence length="1113" mass="126174">TEQAKEVDVAFPEALKEPVLRRVQFSTITRIDRLGAPPPPSTLANTCLHILVDHTFEQFHNEYFPGEQLILTTGGYRYCDALIREKTKFTPLNPENAQAVARYKVEYIDMAGKRCDEIVDSSALRHLLFTLLLTSSRDRKIFSKHLLRSFLKHAIHRKSYSSAPWEVKNLYATRYKIDTAMPDELRTRNKKNSGPSSANCRGPVEDLEIPWVFDGTYRPPVKKDRDNIPDSYESATLQVWTFLNVFSEPLLLELFTLDDFIDALKWTVEFNSNQTCLLTDEVFAVLVKTLALAGHDFKIPPKTPRSYKPLQKTNDLHSISTAICLDWRDRVLRGDFGEGGWEVCLLGLLAELEFSTVDHIDENGHSMINRLLDAQLDSNEQLPDPNKTAYRVSNLDFTIKIRILQILVGCCERLPLIRNYLDECAASMTEARKNKVDAQQRRKQMIEQIGQCELGLKQYNITPLSPSHVETLSEATSFKDDDASESLIYESSRTSSKRKRVIDSPIEEKQTPSPQILKLSSTPSQTLQRDHSKLVRELNIIEDEIKSYDQDLRESDCYRVKLLGYDRFYFRYWWFENSAMPYYGGVECGCEPGYGNGRLWIQMPSQEDINSFYDEKIRQRLEIELQDLVVWTGVDAWGFYDSPDEIEALIGWLNPKGIRESRLKSNLRNIQDILSHTMRVRQVYLASGDDDETESEVRRSTRNSSNDADFERELPFFETTGKEIKEEEAASSLFWRGSLSVPDCRHKGISDVCIVYALGLLKLAPPAFFLSPPSTPWTMSMMAFTFLTGLMTVSYFTVQILSFLHVYLKPSRILDYKTPDSYALVTGATDGIGRAMAIELYRLGFHVIIHGRNKEKLRDMKIQLKEQFPKGGKISIVIMDALEEHKFESVINTIKTCKISVLVNNIGGYHDFGPFARQSTEGIRMSIWISSIFTTTITNSLVNSLTRPGLILNVGCTAGDKPLPFAATYSGVKSFLLAWSTALSQELQEEGIQVVAMLAGRVRQSNDIVNVLVPTPEGFAKAALARVGCGRPVVIPCFSHAVQHWLGQFITGAATKRQMEKMLAGKKATVKETSQYTALPPPVPLKVPPSYPNLGPPPDWVEMQMPNENDMPI</sequence>
<comment type="subcellular location">
    <subcellularLocation>
        <location evidence="1 3">Nucleus</location>
    </subcellularLocation>
</comment>
<keyword evidence="6" id="KW-0472">Membrane</keyword>
<dbReference type="PRINTS" id="PR00081">
    <property type="entry name" value="GDHRDH"/>
</dbReference>
<gene>
    <name evidence="9" type="ORF">NEOLI_004101</name>
</gene>
<feature type="domain" description="WAC" evidence="8">
    <location>
        <begin position="1"/>
        <end position="75"/>
    </location>
</feature>
<evidence type="ECO:0000256" key="3">
    <source>
        <dbReference type="PROSITE-ProRule" id="PRU00475"/>
    </source>
</evidence>
<dbReference type="Gene3D" id="3.40.50.720">
    <property type="entry name" value="NAD(P)-binding Rossmann-like Domain"/>
    <property type="match status" value="1"/>
</dbReference>
<dbReference type="PROSITE" id="PS50827">
    <property type="entry name" value="DDT"/>
    <property type="match status" value="1"/>
</dbReference>